<evidence type="ECO:0000313" key="2">
    <source>
        <dbReference type="Proteomes" id="UP001239111"/>
    </source>
</evidence>
<dbReference type="Proteomes" id="UP001239111">
    <property type="component" value="Chromosome 1"/>
</dbReference>
<dbReference type="EMBL" id="CM056741">
    <property type="protein sequence ID" value="KAJ8687546.1"/>
    <property type="molecule type" value="Genomic_DNA"/>
</dbReference>
<evidence type="ECO:0000313" key="1">
    <source>
        <dbReference type="EMBL" id="KAJ8687546.1"/>
    </source>
</evidence>
<keyword evidence="2" id="KW-1185">Reference proteome</keyword>
<comment type="caution">
    <text evidence="1">The sequence shown here is derived from an EMBL/GenBank/DDBJ whole genome shotgun (WGS) entry which is preliminary data.</text>
</comment>
<name>A0ACC2PVI3_9HYME</name>
<sequence>MHPNCMRRIVVTLMMLPKLNGSRQILYDIVFKRTLCNVRQKAAKILGIETSCDDTGFAIVDTNGQILGEALNSQLLFHLAIGGINPPNAQFLHAKNIQETYEQCLVSANMTLDDVDAIAVTLEPGLPLSLAVGRDFARKLSLSANKPVIPIHHMQAHALVARIDQKIDFPFLTLLISGGHCVLALAETMDQFKLLGRNTDDPVGEAFDKTARRLSLKNMPEYSQIGGGPALELAARKSDNPYQFEFPVALAHYRDCNFSFSGLKTKAVRHIEQQERLYGIQEGTIIPNYANLCAGFLMAVTKHLCLRLQRAMWFIERRELIPEDKRTLVVSGGVAANNFIANALTKICSENGYRLIRPPPKLCTDNGVMIAWNGVEKYVVNKGVITDENEIRKLDVTHRSPIGEDWCKVVANDCIRTRTIKLEFYDLLS</sequence>
<organism evidence="1 2">
    <name type="scientific">Eretmocerus hayati</name>
    <dbReference type="NCBI Taxonomy" id="131215"/>
    <lineage>
        <taxon>Eukaryota</taxon>
        <taxon>Metazoa</taxon>
        <taxon>Ecdysozoa</taxon>
        <taxon>Arthropoda</taxon>
        <taxon>Hexapoda</taxon>
        <taxon>Insecta</taxon>
        <taxon>Pterygota</taxon>
        <taxon>Neoptera</taxon>
        <taxon>Endopterygota</taxon>
        <taxon>Hymenoptera</taxon>
        <taxon>Apocrita</taxon>
        <taxon>Proctotrupomorpha</taxon>
        <taxon>Chalcidoidea</taxon>
        <taxon>Aphelinidae</taxon>
        <taxon>Aphelininae</taxon>
        <taxon>Eretmocerus</taxon>
    </lineage>
</organism>
<reference evidence="1" key="1">
    <citation type="submission" date="2023-04" db="EMBL/GenBank/DDBJ databases">
        <title>A chromosome-level genome assembly of the parasitoid wasp Eretmocerus hayati.</title>
        <authorList>
            <person name="Zhong Y."/>
            <person name="Liu S."/>
            <person name="Liu Y."/>
        </authorList>
    </citation>
    <scope>NUCLEOTIDE SEQUENCE</scope>
    <source>
        <strain evidence="1">ZJU_SS_LIU_2023</strain>
    </source>
</reference>
<proteinExistence type="predicted"/>
<accession>A0ACC2PVI3</accession>
<protein>
    <submittedName>
        <fullName evidence="1">Uncharacterized protein</fullName>
    </submittedName>
</protein>
<gene>
    <name evidence="1" type="ORF">QAD02_023340</name>
</gene>